<dbReference type="GO" id="GO:0045892">
    <property type="term" value="P:negative regulation of DNA-templated transcription"/>
    <property type="evidence" value="ECO:0007669"/>
    <property type="project" value="TreeGrafter"/>
</dbReference>
<keyword evidence="3" id="KW-0678">Repressor</keyword>
<feature type="binding site" evidence="8">
    <location>
        <position position="93"/>
    </location>
    <ligand>
        <name>Zn(2+)</name>
        <dbReference type="ChEBI" id="CHEBI:29105"/>
    </ligand>
</feature>
<dbReference type="CDD" id="cd07153">
    <property type="entry name" value="Fur_like"/>
    <property type="match status" value="1"/>
</dbReference>
<gene>
    <name evidence="9" type="ORF">BN3087_320004</name>
</gene>
<comment type="similarity">
    <text evidence="2">Belongs to the Fur family.</text>
</comment>
<evidence type="ECO:0000256" key="7">
    <source>
        <dbReference type="ARBA" id="ARBA00023163"/>
    </source>
</evidence>
<reference evidence="9" key="1">
    <citation type="submission" date="2015-11" db="EMBL/GenBank/DDBJ databases">
        <authorList>
            <person name="Zhang Y."/>
            <person name="Guo Z."/>
        </authorList>
    </citation>
    <scope>NUCLEOTIDE SEQUENCE</scope>
    <source>
        <strain evidence="9">BN30871</strain>
    </source>
</reference>
<dbReference type="PANTHER" id="PTHR33202:SF7">
    <property type="entry name" value="FERRIC UPTAKE REGULATION PROTEIN"/>
    <property type="match status" value="1"/>
</dbReference>
<dbReference type="SUPFAM" id="SSF46785">
    <property type="entry name" value="Winged helix' DNA-binding domain"/>
    <property type="match status" value="1"/>
</dbReference>
<dbReference type="GO" id="GO:0000976">
    <property type="term" value="F:transcription cis-regulatory region binding"/>
    <property type="evidence" value="ECO:0007669"/>
    <property type="project" value="TreeGrafter"/>
</dbReference>
<proteinExistence type="inferred from homology"/>
<keyword evidence="5" id="KW-0805">Transcription regulation</keyword>
<keyword evidence="4 8" id="KW-0862">Zinc</keyword>
<keyword evidence="6" id="KW-0238">DNA-binding</keyword>
<dbReference type="InterPro" id="IPR036388">
    <property type="entry name" value="WH-like_DNA-bd_sf"/>
</dbReference>
<comment type="function">
    <text evidence="1">Acts as a global negative controlling element, employing Fe(2+) as a cofactor to bind the operator of the repressed genes.</text>
</comment>
<name>A0A0S4XMM0_9BACT</name>
<feature type="binding site" evidence="8">
    <location>
        <position position="131"/>
    </location>
    <ligand>
        <name>Zn(2+)</name>
        <dbReference type="ChEBI" id="CHEBI:29105"/>
    </ligand>
</feature>
<feature type="binding site" evidence="8">
    <location>
        <position position="90"/>
    </location>
    <ligand>
        <name>Zn(2+)</name>
        <dbReference type="ChEBI" id="CHEBI:29105"/>
    </ligand>
</feature>
<dbReference type="InterPro" id="IPR036390">
    <property type="entry name" value="WH_DNA-bd_sf"/>
</dbReference>
<accession>A0A0S4XMM0</accession>
<keyword evidence="7" id="KW-0804">Transcription</keyword>
<dbReference type="PANTHER" id="PTHR33202">
    <property type="entry name" value="ZINC UPTAKE REGULATION PROTEIN"/>
    <property type="match status" value="1"/>
</dbReference>
<dbReference type="GO" id="GO:0003700">
    <property type="term" value="F:DNA-binding transcription factor activity"/>
    <property type="evidence" value="ECO:0007669"/>
    <property type="project" value="InterPro"/>
</dbReference>
<dbReference type="Gene3D" id="1.10.10.10">
    <property type="entry name" value="Winged helix-like DNA-binding domain superfamily/Winged helix DNA-binding domain"/>
    <property type="match status" value="1"/>
</dbReference>
<evidence type="ECO:0000256" key="6">
    <source>
        <dbReference type="ARBA" id="ARBA00023125"/>
    </source>
</evidence>
<evidence type="ECO:0000256" key="4">
    <source>
        <dbReference type="ARBA" id="ARBA00022833"/>
    </source>
</evidence>
<feature type="binding site" evidence="8">
    <location>
        <position position="134"/>
    </location>
    <ligand>
        <name>Zn(2+)</name>
        <dbReference type="ChEBI" id="CHEBI:29105"/>
    </ligand>
</feature>
<evidence type="ECO:0000256" key="5">
    <source>
        <dbReference type="ARBA" id="ARBA00023015"/>
    </source>
</evidence>
<protein>
    <submittedName>
        <fullName evidence="9">Putative peroxide stress regulator</fullName>
    </submittedName>
</protein>
<evidence type="ECO:0000256" key="3">
    <source>
        <dbReference type="ARBA" id="ARBA00022491"/>
    </source>
</evidence>
<organism evidence="9">
    <name type="scientific">Sulfurovum sp. enrichment culture clone C5</name>
    <dbReference type="NCBI Taxonomy" id="497650"/>
    <lineage>
        <taxon>Bacteria</taxon>
        <taxon>Pseudomonadati</taxon>
        <taxon>Campylobacterota</taxon>
        <taxon>Epsilonproteobacteria</taxon>
        <taxon>Campylobacterales</taxon>
        <taxon>Sulfurovaceae</taxon>
        <taxon>Sulfurovum</taxon>
        <taxon>environmental samples</taxon>
    </lineage>
</organism>
<dbReference type="AlphaFoldDB" id="A0A0S4XMM0"/>
<dbReference type="EMBL" id="FAXN01000032">
    <property type="protein sequence ID" value="CUV65369.1"/>
    <property type="molecule type" value="Genomic_DNA"/>
</dbReference>
<dbReference type="GO" id="GO:0008270">
    <property type="term" value="F:zinc ion binding"/>
    <property type="evidence" value="ECO:0007669"/>
    <property type="project" value="TreeGrafter"/>
</dbReference>
<dbReference type="GO" id="GO:1900376">
    <property type="term" value="P:regulation of secondary metabolite biosynthetic process"/>
    <property type="evidence" value="ECO:0007669"/>
    <property type="project" value="TreeGrafter"/>
</dbReference>
<dbReference type="InterPro" id="IPR043135">
    <property type="entry name" value="Fur_C"/>
</dbReference>
<evidence type="ECO:0000313" key="9">
    <source>
        <dbReference type="EMBL" id="CUV65369.1"/>
    </source>
</evidence>
<evidence type="ECO:0000256" key="2">
    <source>
        <dbReference type="ARBA" id="ARBA00007957"/>
    </source>
</evidence>
<evidence type="ECO:0000256" key="8">
    <source>
        <dbReference type="PIRSR" id="PIRSR602481-1"/>
    </source>
</evidence>
<dbReference type="InterPro" id="IPR002481">
    <property type="entry name" value="FUR"/>
</dbReference>
<dbReference type="Pfam" id="PF01475">
    <property type="entry name" value="FUR"/>
    <property type="match status" value="1"/>
</dbReference>
<comment type="cofactor">
    <cofactor evidence="8">
        <name>Zn(2+)</name>
        <dbReference type="ChEBI" id="CHEBI:29105"/>
    </cofactor>
    <text evidence="8">Binds 1 zinc ion per subunit.</text>
</comment>
<keyword evidence="8" id="KW-0479">Metal-binding</keyword>
<dbReference type="Gene3D" id="3.30.1490.190">
    <property type="match status" value="1"/>
</dbReference>
<sequence length="140" mass="16030">MKNYMSILKENGLKATFQRMHILEVIGMYGHKDVDEIYAEVIKTHPSISLATVYKNILIMTQNGVLIELPLIGRKAKYEIKKDSHVHLICKECGNIEDEDFNLVDMNSLKEVLSDKKFAYFNQELNIYGTCSHCSSIKVS</sequence>
<evidence type="ECO:0000256" key="1">
    <source>
        <dbReference type="ARBA" id="ARBA00002997"/>
    </source>
</evidence>